<dbReference type="Pfam" id="PF01609">
    <property type="entry name" value="DDE_Tnp_1"/>
    <property type="match status" value="1"/>
</dbReference>
<dbReference type="RefSeq" id="WP_274150031.1">
    <property type="nucleotide sequence ID" value="NZ_CP117811.1"/>
</dbReference>
<sequence>MYDTLFPEYFIEELRQTIGILNGPLKIAGQIILRPEFQEIKKVIEDDQLQLSKDRAATRNREFKNSSTQKDPPAELVVALFIARHFYDNCYGERGYSMLCENSSLQQFIGRLGIGSFPSRNTIHEQVSALSEKTLNLFHQAILNCVKECGLDDFSAVIIDSTVIKADSAWPVDSQLLKNLSCKMMKNISDVHDQLPCVERRKIPLKRLQNYCDYMSKLDFEISMLKGKKGARKMRQKFYTQELLPRCRKFIIRLEKTLPQIKQHCESAKVLMIDECLSRFIDKVLMVEHRFNMAPKDYDTKTARKIYSMSDNDAAFIKKGGRETVFGYRPNFAFSANGFLTSFTLESGNTSDSKAFSNCLDENKKMTGESAMMISVDDGYSSAANLDYAIEKGATLVSVSGSKGKKLLGEDIYESENYQLARNIRSISEAGISKLKNYHNLERFTVCGLKRVRQETLISAIGFNLERICQLLCQIELEVAA</sequence>
<dbReference type="EMBL" id="CP117811">
    <property type="protein sequence ID" value="WDE96055.1"/>
    <property type="molecule type" value="Genomic_DNA"/>
</dbReference>
<organism evidence="2 3">
    <name type="scientific">Lentisphaera profundi</name>
    <dbReference type="NCBI Taxonomy" id="1658616"/>
    <lineage>
        <taxon>Bacteria</taxon>
        <taxon>Pseudomonadati</taxon>
        <taxon>Lentisphaerota</taxon>
        <taxon>Lentisphaeria</taxon>
        <taxon>Lentisphaerales</taxon>
        <taxon>Lentisphaeraceae</taxon>
        <taxon>Lentisphaera</taxon>
    </lineage>
</organism>
<dbReference type="InterPro" id="IPR002559">
    <property type="entry name" value="Transposase_11"/>
</dbReference>
<keyword evidence="3" id="KW-1185">Reference proteome</keyword>
<accession>A0ABY7VS63</accession>
<dbReference type="Proteomes" id="UP001214250">
    <property type="component" value="Chromosome 1"/>
</dbReference>
<proteinExistence type="predicted"/>
<dbReference type="PANTHER" id="PTHR33408">
    <property type="entry name" value="TRANSPOSASE"/>
    <property type="match status" value="1"/>
</dbReference>
<feature type="domain" description="Transposase IS4-like" evidence="1">
    <location>
        <begin position="318"/>
        <end position="464"/>
    </location>
</feature>
<evidence type="ECO:0000313" key="2">
    <source>
        <dbReference type="EMBL" id="WDE96055.1"/>
    </source>
</evidence>
<evidence type="ECO:0000259" key="1">
    <source>
        <dbReference type="Pfam" id="PF01609"/>
    </source>
</evidence>
<gene>
    <name evidence="2" type="ORF">PQO03_10050</name>
</gene>
<evidence type="ECO:0000313" key="3">
    <source>
        <dbReference type="Proteomes" id="UP001214250"/>
    </source>
</evidence>
<name>A0ABY7VS63_9BACT</name>
<protein>
    <submittedName>
        <fullName evidence="2">Transposase</fullName>
    </submittedName>
</protein>
<reference evidence="2 3" key="1">
    <citation type="submission" date="2023-02" db="EMBL/GenBank/DDBJ databases">
        <title>Genome sequence of Lentisphaera profundi SAORIC-696.</title>
        <authorList>
            <person name="Kim e."/>
            <person name="Cho J.-C."/>
            <person name="Choi A."/>
            <person name="Kang I."/>
        </authorList>
    </citation>
    <scope>NUCLEOTIDE SEQUENCE [LARGE SCALE GENOMIC DNA]</scope>
    <source>
        <strain evidence="2 3">SAORIC-696</strain>
    </source>
</reference>